<evidence type="ECO:0000313" key="6">
    <source>
        <dbReference type="Proteomes" id="UP000198614"/>
    </source>
</evidence>
<sequence>MGWNFLVCDRDCVLEMPQNVREWLPPEHLCWKVLDIVEELDLSAFENSYRTDGQGGAAYPPASLVALLLYCYSKGVRSSRRIEQACWDDVGCRVITANRTVDHSTIARFVRRHRDALKSLFVQVLALCGQQGLVDLSAVAVDGSPMDANASRDANQRLHRLEEIISRCEDEINTLMDNALAHARSVEADVSEGTDSGPAPDDWPRLSRLCDRLTRARSAEEKLYERALPSPNEIRIKVEAAERIVARAEKRLAAETAAHQEKLRKYEARARADRAAGHRGANGRPPVSMEHKTVLVRQRARLVKARAWLERARNPQPVPSPESRACLSDPDSRLMLSKRGGYLQGYNLQIACARRQLLLAIEVHDNPSDTTALIPMVKKIQHNHQAAGLSGDIQLWLADSGYASTAAFEALADLPLLVSVTSEAHQAGFPAKRQHAPAGQQAMAARLATPSGQAQYRQRSALVEPGFAQLFQRFGRHLNYRGRHAVDTEIKLLGTVHNLNKLLSHTAKTRS</sequence>
<dbReference type="GO" id="GO:0004803">
    <property type="term" value="F:transposase activity"/>
    <property type="evidence" value="ECO:0007669"/>
    <property type="project" value="InterPro"/>
</dbReference>
<feature type="coiled-coil region" evidence="1">
    <location>
        <begin position="238"/>
        <end position="269"/>
    </location>
</feature>
<feature type="coiled-coil region" evidence="1">
    <location>
        <begin position="151"/>
        <end position="178"/>
    </location>
</feature>
<evidence type="ECO:0000259" key="3">
    <source>
        <dbReference type="Pfam" id="PF01609"/>
    </source>
</evidence>
<keyword evidence="1" id="KW-0175">Coiled coil</keyword>
<evidence type="ECO:0000313" key="5">
    <source>
        <dbReference type="EMBL" id="SDF21238.1"/>
    </source>
</evidence>
<dbReference type="Proteomes" id="UP000198614">
    <property type="component" value="Unassembled WGS sequence"/>
</dbReference>
<feature type="domain" description="Transposase InsH N-terminal" evidence="4">
    <location>
        <begin position="19"/>
        <end position="112"/>
    </location>
</feature>
<dbReference type="Pfam" id="PF05598">
    <property type="entry name" value="DUF772"/>
    <property type="match status" value="1"/>
</dbReference>
<dbReference type="EMBL" id="FNAX01000006">
    <property type="protein sequence ID" value="SDF21238.1"/>
    <property type="molecule type" value="Genomic_DNA"/>
</dbReference>
<dbReference type="Pfam" id="PF01609">
    <property type="entry name" value="DDE_Tnp_1"/>
    <property type="match status" value="1"/>
</dbReference>
<dbReference type="AlphaFoldDB" id="A0A1G7J8M1"/>
<dbReference type="GO" id="GO:0003677">
    <property type="term" value="F:DNA binding"/>
    <property type="evidence" value="ECO:0007669"/>
    <property type="project" value="InterPro"/>
</dbReference>
<dbReference type="InterPro" id="IPR002559">
    <property type="entry name" value="Transposase_11"/>
</dbReference>
<name>A0A1G7J8M1_9ACTN</name>
<accession>A0A1G7J8M1</accession>
<dbReference type="PANTHER" id="PTHR33408">
    <property type="entry name" value="TRANSPOSASE"/>
    <property type="match status" value="1"/>
</dbReference>
<dbReference type="InterPro" id="IPR008490">
    <property type="entry name" value="Transposase_InsH_N"/>
</dbReference>
<evidence type="ECO:0000259" key="4">
    <source>
        <dbReference type="Pfam" id="PF05598"/>
    </source>
</evidence>
<reference evidence="5 6" key="1">
    <citation type="submission" date="2016-10" db="EMBL/GenBank/DDBJ databases">
        <authorList>
            <person name="de Groot N.N."/>
        </authorList>
    </citation>
    <scope>NUCLEOTIDE SEQUENCE [LARGE SCALE GENOMIC DNA]</scope>
    <source>
        <strain evidence="5 6">CGMCC 4.1859</strain>
    </source>
</reference>
<evidence type="ECO:0000256" key="2">
    <source>
        <dbReference type="SAM" id="MobiDB-lite"/>
    </source>
</evidence>
<feature type="domain" description="Transposase IS4-like" evidence="3">
    <location>
        <begin position="338"/>
        <end position="499"/>
    </location>
</feature>
<gene>
    <name evidence="5" type="ORF">SAMN05216260_106329</name>
</gene>
<feature type="region of interest" description="Disordered" evidence="2">
    <location>
        <begin position="186"/>
        <end position="205"/>
    </location>
</feature>
<proteinExistence type="predicted"/>
<evidence type="ECO:0000256" key="1">
    <source>
        <dbReference type="SAM" id="Coils"/>
    </source>
</evidence>
<dbReference type="GO" id="GO:0006313">
    <property type="term" value="P:DNA transposition"/>
    <property type="evidence" value="ECO:0007669"/>
    <property type="project" value="InterPro"/>
</dbReference>
<protein>
    <submittedName>
        <fullName evidence="5">Transposase</fullName>
    </submittedName>
</protein>
<organism evidence="5 6">
    <name type="scientific">Streptomyces griseoaurantiacus</name>
    <dbReference type="NCBI Taxonomy" id="68213"/>
    <lineage>
        <taxon>Bacteria</taxon>
        <taxon>Bacillati</taxon>
        <taxon>Actinomycetota</taxon>
        <taxon>Actinomycetes</taxon>
        <taxon>Kitasatosporales</taxon>
        <taxon>Streptomycetaceae</taxon>
        <taxon>Streptomyces</taxon>
        <taxon>Streptomyces aurantiacus group</taxon>
    </lineage>
</organism>